<dbReference type="Pfam" id="PF13643">
    <property type="entry name" value="DUF4145"/>
    <property type="match status" value="1"/>
</dbReference>
<proteinExistence type="predicted"/>
<evidence type="ECO:0000259" key="1">
    <source>
        <dbReference type="Pfam" id="PF13643"/>
    </source>
</evidence>
<comment type="caution">
    <text evidence="2">The sequence shown here is derived from an EMBL/GenBank/DDBJ whole genome shotgun (WGS) entry which is preliminary data.</text>
</comment>
<accession>A0A7Z0NA00</accession>
<dbReference type="EMBL" id="JACCGK010000014">
    <property type="protein sequence ID" value="NYT74006.1"/>
    <property type="molecule type" value="Genomic_DNA"/>
</dbReference>
<feature type="domain" description="DUF4145" evidence="1">
    <location>
        <begin position="113"/>
        <end position="204"/>
    </location>
</feature>
<reference evidence="2 3" key="1">
    <citation type="submission" date="2020-07" db="EMBL/GenBank/DDBJ databases">
        <title>Halomonas sp. QX-2 draft genome sequence.</title>
        <authorList>
            <person name="Qiu X."/>
        </authorList>
    </citation>
    <scope>NUCLEOTIDE SEQUENCE [LARGE SCALE GENOMIC DNA]</scope>
    <source>
        <strain evidence="2 3">QX-2</strain>
    </source>
</reference>
<dbReference type="InterPro" id="IPR025285">
    <property type="entry name" value="DUF4145"/>
</dbReference>
<dbReference type="Proteomes" id="UP000520876">
    <property type="component" value="Unassembled WGS sequence"/>
</dbReference>
<sequence length="233" mass="26802">MAELVADCPRCGSSRISFDLLSAIHTRTEYDWQYWYETFAICRQCHRSTVFVLADEVNADYKSLHKTGLINIDHAVNLYVRIEGIITLKDRAEVEAPEYVPDAINNVFIEGSTCLKVDCWNAAGTMFRLCIDLVTKGLLPEQDIDGLNQRTRRNLGLRLPWLFDNQLLPESLRELSTCVREDGNDGAHAGTLRKADAEDLLDFTRILLERIYTEPERIRIAAERRRQRRDENA</sequence>
<dbReference type="AlphaFoldDB" id="A0A7Z0NA00"/>
<evidence type="ECO:0000313" key="3">
    <source>
        <dbReference type="Proteomes" id="UP000520876"/>
    </source>
</evidence>
<name>A0A7Z0NA00_9GAMM</name>
<organism evidence="2 3">
    <name type="scientific">Vreelandella sedimenti</name>
    <dbReference type="NCBI Taxonomy" id="2729618"/>
    <lineage>
        <taxon>Bacteria</taxon>
        <taxon>Pseudomonadati</taxon>
        <taxon>Pseudomonadota</taxon>
        <taxon>Gammaproteobacteria</taxon>
        <taxon>Oceanospirillales</taxon>
        <taxon>Halomonadaceae</taxon>
        <taxon>Vreelandella</taxon>
    </lineage>
</organism>
<protein>
    <submittedName>
        <fullName evidence="2">DUF4145 domain-containing protein</fullName>
    </submittedName>
</protein>
<keyword evidence="3" id="KW-1185">Reference proteome</keyword>
<gene>
    <name evidence="2" type="ORF">HZU72_16460</name>
</gene>
<dbReference type="RefSeq" id="WP_180093989.1">
    <property type="nucleotide sequence ID" value="NZ_CAXAZJ010000004.1"/>
</dbReference>
<evidence type="ECO:0000313" key="2">
    <source>
        <dbReference type="EMBL" id="NYT74006.1"/>
    </source>
</evidence>